<dbReference type="Gene3D" id="3.40.190.290">
    <property type="match status" value="1"/>
</dbReference>
<dbReference type="InterPro" id="IPR005119">
    <property type="entry name" value="LysR_subst-bd"/>
</dbReference>
<dbReference type="EMBL" id="NIQP01000007">
    <property type="protein sequence ID" value="PPB71268.1"/>
    <property type="molecule type" value="Genomic_DNA"/>
</dbReference>
<gene>
    <name evidence="6" type="ORF">CDQ78_07540</name>
</gene>
<comment type="similarity">
    <text evidence="1">Belongs to the LysR transcriptional regulatory family.</text>
</comment>
<dbReference type="Pfam" id="PF00126">
    <property type="entry name" value="HTH_1"/>
    <property type="match status" value="1"/>
</dbReference>
<protein>
    <submittedName>
        <fullName evidence="6">LysR family transcriptional regulator</fullName>
    </submittedName>
</protein>
<name>A0A855N6C7_CAMHY</name>
<dbReference type="InterPro" id="IPR000847">
    <property type="entry name" value="LysR_HTH_N"/>
</dbReference>
<dbReference type="PRINTS" id="PR00039">
    <property type="entry name" value="HTHLYSR"/>
</dbReference>
<dbReference type="Gene3D" id="1.10.10.10">
    <property type="entry name" value="Winged helix-like DNA-binding domain superfamily/Winged helix DNA-binding domain"/>
    <property type="match status" value="1"/>
</dbReference>
<evidence type="ECO:0000259" key="5">
    <source>
        <dbReference type="PROSITE" id="PS50931"/>
    </source>
</evidence>
<dbReference type="GO" id="GO:0000976">
    <property type="term" value="F:transcription cis-regulatory region binding"/>
    <property type="evidence" value="ECO:0007669"/>
    <property type="project" value="TreeGrafter"/>
</dbReference>
<keyword evidence="4" id="KW-0804">Transcription</keyword>
<dbReference type="PROSITE" id="PS50931">
    <property type="entry name" value="HTH_LYSR"/>
    <property type="match status" value="1"/>
</dbReference>
<dbReference type="PANTHER" id="PTHR30126:SF40">
    <property type="entry name" value="HTH-TYPE TRANSCRIPTIONAL REGULATOR GLTR"/>
    <property type="match status" value="1"/>
</dbReference>
<organism evidence="6 7">
    <name type="scientific">Campylobacter hyointestinalis subsp. hyointestinalis</name>
    <dbReference type="NCBI Taxonomy" id="91352"/>
    <lineage>
        <taxon>Bacteria</taxon>
        <taxon>Pseudomonadati</taxon>
        <taxon>Campylobacterota</taxon>
        <taxon>Epsilonproteobacteria</taxon>
        <taxon>Campylobacterales</taxon>
        <taxon>Campylobacteraceae</taxon>
        <taxon>Campylobacter</taxon>
    </lineage>
</organism>
<dbReference type="RefSeq" id="WP_104064502.1">
    <property type="nucleotide sequence ID" value="NZ_NIQH01000007.1"/>
</dbReference>
<dbReference type="InterPro" id="IPR036390">
    <property type="entry name" value="WH_DNA-bd_sf"/>
</dbReference>
<evidence type="ECO:0000256" key="2">
    <source>
        <dbReference type="ARBA" id="ARBA00023015"/>
    </source>
</evidence>
<dbReference type="Proteomes" id="UP000239685">
    <property type="component" value="Unassembled WGS sequence"/>
</dbReference>
<keyword evidence="2" id="KW-0805">Transcription regulation</keyword>
<accession>A0A855N6C7</accession>
<evidence type="ECO:0000313" key="7">
    <source>
        <dbReference type="Proteomes" id="UP000239685"/>
    </source>
</evidence>
<dbReference type="SUPFAM" id="SSF46785">
    <property type="entry name" value="Winged helix' DNA-binding domain"/>
    <property type="match status" value="1"/>
</dbReference>
<comment type="caution">
    <text evidence="6">The sequence shown here is derived from an EMBL/GenBank/DDBJ whole genome shotgun (WGS) entry which is preliminary data.</text>
</comment>
<dbReference type="AlphaFoldDB" id="A0A855N6C7"/>
<evidence type="ECO:0000256" key="1">
    <source>
        <dbReference type="ARBA" id="ARBA00009437"/>
    </source>
</evidence>
<proteinExistence type="inferred from homology"/>
<reference evidence="6 7" key="1">
    <citation type="submission" date="2017-06" db="EMBL/GenBank/DDBJ databases">
        <title>Updating the genomic taxonomy and epidemiology of Campylobacter hyointestinalis; discovery in New Zealand farmed ruminants.</title>
        <authorList>
            <person name="Wilkinson D.A."/>
            <person name="Fayaz A."/>
            <person name="Biggs P.J."/>
            <person name="Midwinter A.C."/>
        </authorList>
    </citation>
    <scope>NUCLEOTIDE SEQUENCE [LARGE SCALE GENOMIC DNA]</scope>
    <source>
        <strain evidence="6 7">S1614a</strain>
    </source>
</reference>
<dbReference type="InterPro" id="IPR036388">
    <property type="entry name" value="WH-like_DNA-bd_sf"/>
</dbReference>
<evidence type="ECO:0000313" key="6">
    <source>
        <dbReference type="EMBL" id="PPB71268.1"/>
    </source>
</evidence>
<dbReference type="Pfam" id="PF03466">
    <property type="entry name" value="LysR_substrate"/>
    <property type="match status" value="1"/>
</dbReference>
<feature type="domain" description="HTH lysR-type" evidence="5">
    <location>
        <begin position="1"/>
        <end position="58"/>
    </location>
</feature>
<keyword evidence="3" id="KW-0238">DNA-binding</keyword>
<sequence>MTIKQIEHFLKLCELKNVSTSAKEFDISQSALSNSIKELENSLNGLLFDRINKNLILNQKGKAFLEMITPIYNSLKEVELKMQSRSILNLNILASQNTGNYLLADIIAELNDKFNIKFNIKNTYDIVNELLEHKCDLGVIESDIYDKNTSKIKICDDELVVVTGDKNYADKEFYIDELAKFSWILRENGSGTRQTFLSQIPSDVRLNISLEINSTEAIKKALIGKKFFSVLPKFALSKDLYEVRIKNIKFKRDLSIVFHAKKDMDADFLRFVDELKDSIIYKLNAPSSLLP</sequence>
<dbReference type="SUPFAM" id="SSF53850">
    <property type="entry name" value="Periplasmic binding protein-like II"/>
    <property type="match status" value="1"/>
</dbReference>
<evidence type="ECO:0000256" key="4">
    <source>
        <dbReference type="ARBA" id="ARBA00023163"/>
    </source>
</evidence>
<evidence type="ECO:0000256" key="3">
    <source>
        <dbReference type="ARBA" id="ARBA00023125"/>
    </source>
</evidence>
<dbReference type="PANTHER" id="PTHR30126">
    <property type="entry name" value="HTH-TYPE TRANSCRIPTIONAL REGULATOR"/>
    <property type="match status" value="1"/>
</dbReference>
<dbReference type="GO" id="GO:0003700">
    <property type="term" value="F:DNA-binding transcription factor activity"/>
    <property type="evidence" value="ECO:0007669"/>
    <property type="project" value="InterPro"/>
</dbReference>